<dbReference type="AlphaFoldDB" id="A0A1M4W1N4"/>
<dbReference type="Gene3D" id="3.20.20.70">
    <property type="entry name" value="Aldolase class I"/>
    <property type="match status" value="1"/>
</dbReference>
<dbReference type="InterPro" id="IPR001240">
    <property type="entry name" value="PRAI_dom"/>
</dbReference>
<accession>A0A1M4W1N4</accession>
<dbReference type="PANTHER" id="PTHR42894:SF1">
    <property type="entry name" value="N-(5'-PHOSPHORIBOSYL)ANTHRANILATE ISOMERASE"/>
    <property type="match status" value="1"/>
</dbReference>
<dbReference type="InterPro" id="IPR044643">
    <property type="entry name" value="TrpF_fam"/>
</dbReference>
<dbReference type="UniPathway" id="UPA00035">
    <property type="reaction ID" value="UER00042"/>
</dbReference>
<evidence type="ECO:0000256" key="4">
    <source>
        <dbReference type="ARBA" id="ARBA00022272"/>
    </source>
</evidence>
<evidence type="ECO:0000256" key="5">
    <source>
        <dbReference type="ARBA" id="ARBA00022605"/>
    </source>
</evidence>
<dbReference type="STRING" id="1123243.SAMN02745190_01064"/>
<evidence type="ECO:0000256" key="2">
    <source>
        <dbReference type="ARBA" id="ARBA00004664"/>
    </source>
</evidence>
<dbReference type="InterPro" id="IPR011060">
    <property type="entry name" value="RibuloseP-bd_barrel"/>
</dbReference>
<keyword evidence="6 9" id="KW-0822">Tryptophan biosynthesis</keyword>
<reference evidence="11 12" key="1">
    <citation type="submission" date="2016-11" db="EMBL/GenBank/DDBJ databases">
        <authorList>
            <person name="Jaros S."/>
            <person name="Januszkiewicz K."/>
            <person name="Wedrychowicz H."/>
        </authorList>
    </citation>
    <scope>NUCLEOTIDE SEQUENCE [LARGE SCALE GENOMIC DNA]</scope>
    <source>
        <strain evidence="11 12">DSM 10502</strain>
    </source>
</reference>
<evidence type="ECO:0000313" key="11">
    <source>
        <dbReference type="EMBL" id="SHE75171.1"/>
    </source>
</evidence>
<dbReference type="GO" id="GO:0004640">
    <property type="term" value="F:phosphoribosylanthranilate isomerase activity"/>
    <property type="evidence" value="ECO:0007669"/>
    <property type="project" value="UniProtKB-UniRule"/>
</dbReference>
<gene>
    <name evidence="9" type="primary">trpF</name>
    <name evidence="11" type="ORF">SAMN02745190_01064</name>
</gene>
<dbReference type="EC" id="5.3.1.24" evidence="3 9"/>
<evidence type="ECO:0000256" key="9">
    <source>
        <dbReference type="HAMAP-Rule" id="MF_00135"/>
    </source>
</evidence>
<keyword evidence="8 9" id="KW-0413">Isomerase</keyword>
<feature type="domain" description="N-(5'phosphoribosyl) anthranilate isomerase (PRAI)" evidence="10">
    <location>
        <begin position="3"/>
        <end position="199"/>
    </location>
</feature>
<dbReference type="CDD" id="cd00405">
    <property type="entry name" value="PRAI"/>
    <property type="match status" value="1"/>
</dbReference>
<name>A0A1M4W1N4_9FIRM</name>
<keyword evidence="7 9" id="KW-0057">Aromatic amino acid biosynthesis</keyword>
<keyword evidence="5 9" id="KW-0028">Amino-acid biosynthesis</keyword>
<dbReference type="Pfam" id="PF00697">
    <property type="entry name" value="PRAI"/>
    <property type="match status" value="1"/>
</dbReference>
<protein>
    <recommendedName>
        <fullName evidence="4 9">N-(5'-phosphoribosyl)anthranilate isomerase</fullName>
        <shortName evidence="9">PRAI</shortName>
        <ecNumber evidence="3 9">5.3.1.24</ecNumber>
    </recommendedName>
</protein>
<dbReference type="EMBL" id="FQUG01000004">
    <property type="protein sequence ID" value="SHE75171.1"/>
    <property type="molecule type" value="Genomic_DNA"/>
</dbReference>
<keyword evidence="12" id="KW-1185">Reference proteome</keyword>
<evidence type="ECO:0000256" key="3">
    <source>
        <dbReference type="ARBA" id="ARBA00012572"/>
    </source>
</evidence>
<evidence type="ECO:0000313" key="12">
    <source>
        <dbReference type="Proteomes" id="UP000184404"/>
    </source>
</evidence>
<sequence>MLVKICGIKTNEAADAVVEGNGDFLGMIFVKGRKRYLDPGLAEGISSKHKSIKKVGVFLDEDLERVNTIADFTCIDYVQLHGHESAEYASKIGLPVIKAFRWHDDFDVEAINKYPCEIVLIESFNKKTNGGTGEVFNWHEAAKEIKMIKKPVLIAGGITEDNIFELKELFPDDNIGVDVSSSLEINNCKSPEKIRSFLKKSKGI</sequence>
<dbReference type="GO" id="GO:0000162">
    <property type="term" value="P:L-tryptophan biosynthetic process"/>
    <property type="evidence" value="ECO:0007669"/>
    <property type="project" value="UniProtKB-UniRule"/>
</dbReference>
<dbReference type="OrthoDB" id="9786954at2"/>
<dbReference type="Proteomes" id="UP000184404">
    <property type="component" value="Unassembled WGS sequence"/>
</dbReference>
<comment type="pathway">
    <text evidence="2 9">Amino-acid biosynthesis; L-tryptophan biosynthesis; L-tryptophan from chorismate: step 3/5.</text>
</comment>
<evidence type="ECO:0000256" key="6">
    <source>
        <dbReference type="ARBA" id="ARBA00022822"/>
    </source>
</evidence>
<organism evidence="11 12">
    <name type="scientific">Schwartzia succinivorans DSM 10502</name>
    <dbReference type="NCBI Taxonomy" id="1123243"/>
    <lineage>
        <taxon>Bacteria</taxon>
        <taxon>Bacillati</taxon>
        <taxon>Bacillota</taxon>
        <taxon>Negativicutes</taxon>
        <taxon>Selenomonadales</taxon>
        <taxon>Selenomonadaceae</taxon>
        <taxon>Schwartzia</taxon>
    </lineage>
</organism>
<evidence type="ECO:0000256" key="1">
    <source>
        <dbReference type="ARBA" id="ARBA00001164"/>
    </source>
</evidence>
<comment type="similarity">
    <text evidence="9">Belongs to the TrpF family.</text>
</comment>
<dbReference type="RefSeq" id="WP_072935158.1">
    <property type="nucleotide sequence ID" value="NZ_FQUG01000004.1"/>
</dbReference>
<evidence type="ECO:0000256" key="8">
    <source>
        <dbReference type="ARBA" id="ARBA00023235"/>
    </source>
</evidence>
<evidence type="ECO:0000259" key="10">
    <source>
        <dbReference type="Pfam" id="PF00697"/>
    </source>
</evidence>
<proteinExistence type="inferred from homology"/>
<evidence type="ECO:0000256" key="7">
    <source>
        <dbReference type="ARBA" id="ARBA00023141"/>
    </source>
</evidence>
<dbReference type="InterPro" id="IPR013785">
    <property type="entry name" value="Aldolase_TIM"/>
</dbReference>
<comment type="catalytic activity">
    <reaction evidence="1 9">
        <text>N-(5-phospho-beta-D-ribosyl)anthranilate = 1-(2-carboxyphenylamino)-1-deoxy-D-ribulose 5-phosphate</text>
        <dbReference type="Rhea" id="RHEA:21540"/>
        <dbReference type="ChEBI" id="CHEBI:18277"/>
        <dbReference type="ChEBI" id="CHEBI:58613"/>
        <dbReference type="EC" id="5.3.1.24"/>
    </reaction>
</comment>
<dbReference type="HAMAP" id="MF_00135">
    <property type="entry name" value="PRAI"/>
    <property type="match status" value="1"/>
</dbReference>
<dbReference type="SUPFAM" id="SSF51366">
    <property type="entry name" value="Ribulose-phoshate binding barrel"/>
    <property type="match status" value="1"/>
</dbReference>
<dbReference type="PANTHER" id="PTHR42894">
    <property type="entry name" value="N-(5'-PHOSPHORIBOSYL)ANTHRANILATE ISOMERASE"/>
    <property type="match status" value="1"/>
</dbReference>